<reference evidence="5" key="3">
    <citation type="submission" date="2010-09" db="EMBL/GenBank/DDBJ databases">
        <title>Annotation of Gaeumannomyces graminis var. tritici R3-111a-1.</title>
        <authorList>
            <consortium name="The Broad Institute Genome Sequencing Platform"/>
            <person name="Ma L.-J."/>
            <person name="Dead R."/>
            <person name="Young S.K."/>
            <person name="Zeng Q."/>
            <person name="Gargeya S."/>
            <person name="Fitzgerald M."/>
            <person name="Haas B."/>
            <person name="Abouelleil A."/>
            <person name="Alvarado L."/>
            <person name="Arachchi H.M."/>
            <person name="Berlin A."/>
            <person name="Brown A."/>
            <person name="Chapman S.B."/>
            <person name="Chen Z."/>
            <person name="Dunbar C."/>
            <person name="Freedman E."/>
            <person name="Gearin G."/>
            <person name="Gellesch M."/>
            <person name="Goldberg J."/>
            <person name="Griggs A."/>
            <person name="Gujja S."/>
            <person name="Heiman D."/>
            <person name="Howarth C."/>
            <person name="Larson L."/>
            <person name="Lui A."/>
            <person name="MacDonald P.J.P."/>
            <person name="Mehta T."/>
            <person name="Montmayeur A."/>
            <person name="Murphy C."/>
            <person name="Neiman D."/>
            <person name="Pearson M."/>
            <person name="Priest M."/>
            <person name="Roberts A."/>
            <person name="Saif S."/>
            <person name="Shea T."/>
            <person name="Shenoy N."/>
            <person name="Sisk P."/>
            <person name="Stolte C."/>
            <person name="Sykes S."/>
            <person name="Yandava C."/>
            <person name="Wortman J."/>
            <person name="Nusbaum C."/>
            <person name="Birren B."/>
        </authorList>
    </citation>
    <scope>NUCLEOTIDE SEQUENCE</scope>
    <source>
        <strain evidence="5">R3-111a-1</strain>
    </source>
</reference>
<dbReference type="SMART" id="SM01017">
    <property type="entry name" value="Arrestin_C"/>
    <property type="match status" value="1"/>
</dbReference>
<proteinExistence type="inferred from homology"/>
<name>J3NHW1_GAET3</name>
<feature type="region of interest" description="Disordered" evidence="3">
    <location>
        <begin position="341"/>
        <end position="370"/>
    </location>
</feature>
<dbReference type="InterPro" id="IPR011021">
    <property type="entry name" value="Arrestin-like_N"/>
</dbReference>
<dbReference type="Proteomes" id="UP000006039">
    <property type="component" value="Unassembled WGS sequence"/>
</dbReference>
<comment type="subunit">
    <text evidence="2">Interacts with hulA.</text>
</comment>
<dbReference type="GO" id="GO:0005829">
    <property type="term" value="C:cytosol"/>
    <property type="evidence" value="ECO:0007669"/>
    <property type="project" value="TreeGrafter"/>
</dbReference>
<dbReference type="Pfam" id="PF00339">
    <property type="entry name" value="Arrestin_N"/>
    <property type="match status" value="1"/>
</dbReference>
<dbReference type="VEuPathDB" id="FungiDB:GGTG_00847"/>
<feature type="compositionally biased region" description="Basic and acidic residues" evidence="3">
    <location>
        <begin position="503"/>
        <end position="519"/>
    </location>
</feature>
<dbReference type="InterPro" id="IPR014756">
    <property type="entry name" value="Ig_E-set"/>
</dbReference>
<protein>
    <submittedName>
        <fullName evidence="5">Arrestin domain-containing protein</fullName>
    </submittedName>
</protein>
<dbReference type="InterPro" id="IPR050357">
    <property type="entry name" value="Arrestin_domain-protein"/>
</dbReference>
<evidence type="ECO:0000256" key="1">
    <source>
        <dbReference type="ARBA" id="ARBA00005298"/>
    </source>
</evidence>
<feature type="region of interest" description="Disordered" evidence="3">
    <location>
        <begin position="481"/>
        <end position="519"/>
    </location>
</feature>
<evidence type="ECO:0000313" key="6">
    <source>
        <dbReference type="EnsemblFungi" id="EJT80854"/>
    </source>
</evidence>
<sequence length="675" mass="72837">MPSFLPFTSVTGRHSFTLFDIRLENDFIVFRGNDHEASGQLLKGVVAVCVPGPTRIEDIHLRLNGTLHLSWTDLKTTPTGISSQRFEKTTDILTHRWPSFIGTPGKSMMLEKGNYEFPFEIMLPGETCESVEGLREASITYRLKATIARGKFAYDHHAYKHLRVIRTLETSALEFLHAMSVENIWPNKVEYSIVVPRKAVVFGSAIPLETRFTPLLKGLELGDVTIRLVEVCDIMAQSQTGSQVREHKKEREVTSWVLPITREEHWEDVIENTGQEGWVMNAQLDLPRKLGKCIQDVNAHGIKVRHKLKMVVALRNPDGHVSELRATLPVTIFISPNIPLDEDGNLSQPSAGQPNPSQENASHGAPPGYGEHVLDQLYENLDMGGYRTPGGMQIPGAYSGMNSPYSALSRAGSHENLAGLVNEATAITPAALSSRLQDVSTSNAGGPLHRDASFASTASSAGGSINANAAAAAAVLAGRAGNSSTPETMHWSPPQSAPLSRHNSSDGRSGRHSLEDHLDFPELEELSKVPSYATAIKSSKVAPLACDGAPALPNYATACSCGGSASEPAIPAIGTACLAASPLELIPEESHRPAKADGHNHHHQCLRTTGHPTGGAGRASSPGSSTAMPPDSPVLTRSRHQSSFGAFFTFGSHGIGSDSEERRRLHLIQARERVI</sequence>
<dbReference type="FunCoup" id="J3NHW1">
    <property type="interactions" value="79"/>
</dbReference>
<dbReference type="Gene3D" id="2.60.40.640">
    <property type="match status" value="1"/>
</dbReference>
<dbReference type="eggNOG" id="KOG3780">
    <property type="taxonomic scope" value="Eukaryota"/>
</dbReference>
<dbReference type="GO" id="GO:0070086">
    <property type="term" value="P:ubiquitin-dependent endocytosis"/>
    <property type="evidence" value="ECO:0007669"/>
    <property type="project" value="TreeGrafter"/>
</dbReference>
<dbReference type="OrthoDB" id="2333384at2759"/>
<organism evidence="5">
    <name type="scientific">Gaeumannomyces tritici (strain R3-111a-1)</name>
    <name type="common">Wheat and barley take-all root rot fungus</name>
    <name type="synonym">Gaeumannomyces graminis var. tritici</name>
    <dbReference type="NCBI Taxonomy" id="644352"/>
    <lineage>
        <taxon>Eukaryota</taxon>
        <taxon>Fungi</taxon>
        <taxon>Dikarya</taxon>
        <taxon>Ascomycota</taxon>
        <taxon>Pezizomycotina</taxon>
        <taxon>Sordariomycetes</taxon>
        <taxon>Sordariomycetidae</taxon>
        <taxon>Magnaporthales</taxon>
        <taxon>Magnaporthaceae</taxon>
        <taxon>Gaeumannomyces</taxon>
    </lineage>
</organism>
<dbReference type="InterPro" id="IPR014752">
    <property type="entry name" value="Arrestin-like_C"/>
</dbReference>
<feature type="domain" description="Arrestin C-terminal-like" evidence="4">
    <location>
        <begin position="185"/>
        <end position="337"/>
    </location>
</feature>
<feature type="compositionally biased region" description="Low complexity" evidence="3">
    <location>
        <begin position="618"/>
        <end position="627"/>
    </location>
</feature>
<dbReference type="GO" id="GO:0030674">
    <property type="term" value="F:protein-macromolecule adaptor activity"/>
    <property type="evidence" value="ECO:0007669"/>
    <property type="project" value="TreeGrafter"/>
</dbReference>
<dbReference type="PANTHER" id="PTHR11188">
    <property type="entry name" value="ARRESTIN DOMAIN CONTAINING PROTEIN"/>
    <property type="match status" value="1"/>
</dbReference>
<dbReference type="InterPro" id="IPR011022">
    <property type="entry name" value="Arrestin_C-like"/>
</dbReference>
<dbReference type="EnsemblFungi" id="EJT80854">
    <property type="protein sequence ID" value="EJT80854"/>
    <property type="gene ID" value="GGTG_00847"/>
</dbReference>
<dbReference type="STRING" id="644352.J3NHW1"/>
<evidence type="ECO:0000313" key="5">
    <source>
        <dbReference type="EMBL" id="EJT80854.1"/>
    </source>
</evidence>
<reference evidence="5" key="2">
    <citation type="submission" date="2010-07" db="EMBL/GenBank/DDBJ databases">
        <authorList>
            <consortium name="The Broad Institute Genome Sequencing Platform"/>
            <consortium name="Broad Institute Genome Sequencing Center for Infectious Disease"/>
            <person name="Ma L.-J."/>
            <person name="Dead R."/>
            <person name="Young S."/>
            <person name="Zeng Q."/>
            <person name="Koehrsen M."/>
            <person name="Alvarado L."/>
            <person name="Berlin A."/>
            <person name="Chapman S.B."/>
            <person name="Chen Z."/>
            <person name="Freedman E."/>
            <person name="Gellesch M."/>
            <person name="Goldberg J."/>
            <person name="Griggs A."/>
            <person name="Gujja S."/>
            <person name="Heilman E.R."/>
            <person name="Heiman D."/>
            <person name="Hepburn T."/>
            <person name="Howarth C."/>
            <person name="Jen D."/>
            <person name="Larson L."/>
            <person name="Mehta T."/>
            <person name="Neiman D."/>
            <person name="Pearson M."/>
            <person name="Roberts A."/>
            <person name="Saif S."/>
            <person name="Shea T."/>
            <person name="Shenoy N."/>
            <person name="Sisk P."/>
            <person name="Stolte C."/>
            <person name="Sykes S."/>
            <person name="Walk T."/>
            <person name="White J."/>
            <person name="Yandava C."/>
            <person name="Haas B."/>
            <person name="Nusbaum C."/>
            <person name="Birren B."/>
        </authorList>
    </citation>
    <scope>NUCLEOTIDE SEQUENCE</scope>
    <source>
        <strain evidence="5">R3-111a-1</strain>
    </source>
</reference>
<reference evidence="7" key="1">
    <citation type="submission" date="2010-07" db="EMBL/GenBank/DDBJ databases">
        <title>The genome sequence of Gaeumannomyces graminis var. tritici strain R3-111a-1.</title>
        <authorList>
            <consortium name="The Broad Institute Genome Sequencing Platform"/>
            <person name="Ma L.-J."/>
            <person name="Dead R."/>
            <person name="Young S."/>
            <person name="Zeng Q."/>
            <person name="Koehrsen M."/>
            <person name="Alvarado L."/>
            <person name="Berlin A."/>
            <person name="Chapman S.B."/>
            <person name="Chen Z."/>
            <person name="Freedman E."/>
            <person name="Gellesch M."/>
            <person name="Goldberg J."/>
            <person name="Griggs A."/>
            <person name="Gujja S."/>
            <person name="Heilman E.R."/>
            <person name="Heiman D."/>
            <person name="Hepburn T."/>
            <person name="Howarth C."/>
            <person name="Jen D."/>
            <person name="Larson L."/>
            <person name="Mehta T."/>
            <person name="Neiman D."/>
            <person name="Pearson M."/>
            <person name="Roberts A."/>
            <person name="Saif S."/>
            <person name="Shea T."/>
            <person name="Shenoy N."/>
            <person name="Sisk P."/>
            <person name="Stolte C."/>
            <person name="Sykes S."/>
            <person name="Walk T."/>
            <person name="White J."/>
            <person name="Yandava C."/>
            <person name="Haas B."/>
            <person name="Nusbaum C."/>
            <person name="Birren B."/>
        </authorList>
    </citation>
    <scope>NUCLEOTIDE SEQUENCE [LARGE SCALE GENOMIC DNA]</scope>
    <source>
        <strain evidence="7">R3-111a-1</strain>
    </source>
</reference>
<reference evidence="6" key="4">
    <citation type="journal article" date="2015" name="G3 (Bethesda)">
        <title>Genome sequences of three phytopathogenic species of the Magnaporthaceae family of fungi.</title>
        <authorList>
            <person name="Okagaki L.H."/>
            <person name="Nunes C.C."/>
            <person name="Sailsbery J."/>
            <person name="Clay B."/>
            <person name="Brown D."/>
            <person name="John T."/>
            <person name="Oh Y."/>
            <person name="Young N."/>
            <person name="Fitzgerald M."/>
            <person name="Haas B.J."/>
            <person name="Zeng Q."/>
            <person name="Young S."/>
            <person name="Adiconis X."/>
            <person name="Fan L."/>
            <person name="Levin J.Z."/>
            <person name="Mitchell T.K."/>
            <person name="Okubara P.A."/>
            <person name="Farman M.L."/>
            <person name="Kohn L.M."/>
            <person name="Birren B."/>
            <person name="Ma L.-J."/>
            <person name="Dean R.A."/>
        </authorList>
    </citation>
    <scope>NUCLEOTIDE SEQUENCE</scope>
    <source>
        <strain evidence="6">R3-111a-1</strain>
    </source>
</reference>
<dbReference type="EMBL" id="GL385395">
    <property type="protein sequence ID" value="EJT80854.1"/>
    <property type="molecule type" value="Genomic_DNA"/>
</dbReference>
<gene>
    <name evidence="6" type="primary">20341305</name>
    <name evidence="5" type="ORF">GGTG_00847</name>
</gene>
<accession>J3NHW1</accession>
<feature type="compositionally biased region" description="Polar residues" evidence="3">
    <location>
        <begin position="493"/>
        <end position="502"/>
    </location>
</feature>
<dbReference type="GeneID" id="20341305"/>
<keyword evidence="7" id="KW-1185">Reference proteome</keyword>
<evidence type="ECO:0000256" key="2">
    <source>
        <dbReference type="ARBA" id="ARBA00038766"/>
    </source>
</evidence>
<dbReference type="GO" id="GO:0005886">
    <property type="term" value="C:plasma membrane"/>
    <property type="evidence" value="ECO:0007669"/>
    <property type="project" value="TreeGrafter"/>
</dbReference>
<dbReference type="PANTHER" id="PTHR11188:SF17">
    <property type="entry name" value="FI21816P1"/>
    <property type="match status" value="1"/>
</dbReference>
<feature type="region of interest" description="Disordered" evidence="3">
    <location>
        <begin position="592"/>
        <end position="638"/>
    </location>
</feature>
<evidence type="ECO:0000313" key="7">
    <source>
        <dbReference type="Proteomes" id="UP000006039"/>
    </source>
</evidence>
<dbReference type="GO" id="GO:0031625">
    <property type="term" value="F:ubiquitin protein ligase binding"/>
    <property type="evidence" value="ECO:0007669"/>
    <property type="project" value="TreeGrafter"/>
</dbReference>
<feature type="compositionally biased region" description="Polar residues" evidence="3">
    <location>
        <begin position="345"/>
        <end position="361"/>
    </location>
</feature>
<dbReference type="HOGENOM" id="CLU_018982_2_0_1"/>
<evidence type="ECO:0000256" key="3">
    <source>
        <dbReference type="SAM" id="MobiDB-lite"/>
    </source>
</evidence>
<dbReference type="RefSeq" id="XP_009216863.1">
    <property type="nucleotide sequence ID" value="XM_009218599.1"/>
</dbReference>
<evidence type="ECO:0000259" key="4">
    <source>
        <dbReference type="SMART" id="SM01017"/>
    </source>
</evidence>
<dbReference type="SUPFAM" id="SSF81296">
    <property type="entry name" value="E set domains"/>
    <property type="match status" value="1"/>
</dbReference>
<reference evidence="6" key="5">
    <citation type="submission" date="2018-04" db="UniProtKB">
        <authorList>
            <consortium name="EnsemblFungi"/>
        </authorList>
    </citation>
    <scope>IDENTIFICATION</scope>
    <source>
        <strain evidence="6">R3-111a-1</strain>
    </source>
</reference>
<dbReference type="Pfam" id="PF02752">
    <property type="entry name" value="Arrestin_C"/>
    <property type="match status" value="1"/>
</dbReference>
<dbReference type="AlphaFoldDB" id="J3NHW1"/>
<comment type="similarity">
    <text evidence="1">Belongs to the arrestin family.</text>
</comment>